<reference evidence="8" key="1">
    <citation type="submission" date="2018-03" db="EMBL/GenBank/DDBJ databases">
        <authorList>
            <person name="Guldener U."/>
        </authorList>
    </citation>
    <scope>NUCLEOTIDE SEQUENCE</scope>
</reference>
<feature type="compositionally biased region" description="Basic and acidic residues" evidence="6">
    <location>
        <begin position="455"/>
        <end position="471"/>
    </location>
</feature>
<feature type="region of interest" description="Disordered" evidence="6">
    <location>
        <begin position="441"/>
        <end position="474"/>
    </location>
</feature>
<organism evidence="8 9">
    <name type="scientific">Cephalotrichum gorgonifer</name>
    <dbReference type="NCBI Taxonomy" id="2041049"/>
    <lineage>
        <taxon>Eukaryota</taxon>
        <taxon>Fungi</taxon>
        <taxon>Dikarya</taxon>
        <taxon>Ascomycota</taxon>
        <taxon>Pezizomycotina</taxon>
        <taxon>Sordariomycetes</taxon>
        <taxon>Hypocreomycetidae</taxon>
        <taxon>Microascales</taxon>
        <taxon>Microascaceae</taxon>
        <taxon>Cephalotrichum</taxon>
    </lineage>
</organism>
<dbReference type="SUPFAM" id="SSF50911">
    <property type="entry name" value="Mannose 6-phosphate receptor domain"/>
    <property type="match status" value="1"/>
</dbReference>
<feature type="region of interest" description="Disordered" evidence="6">
    <location>
        <begin position="59"/>
        <end position="78"/>
    </location>
</feature>
<dbReference type="PANTHER" id="PTHR12630:SF1">
    <property type="entry name" value="GLUCOSIDASE 2 SUBUNIT BETA"/>
    <property type="match status" value="1"/>
</dbReference>
<accession>A0AAE8N732</accession>
<keyword evidence="2" id="KW-0732">Signal</keyword>
<dbReference type="GO" id="GO:0006491">
    <property type="term" value="P:N-glycan processing"/>
    <property type="evidence" value="ECO:0007669"/>
    <property type="project" value="TreeGrafter"/>
</dbReference>
<dbReference type="PANTHER" id="PTHR12630">
    <property type="entry name" value="N-LINKED OLIGOSACCHARIDE PROCESSING"/>
    <property type="match status" value="1"/>
</dbReference>
<dbReference type="GO" id="GO:0017177">
    <property type="term" value="C:glucosidase II complex"/>
    <property type="evidence" value="ECO:0007669"/>
    <property type="project" value="TreeGrafter"/>
</dbReference>
<evidence type="ECO:0000256" key="6">
    <source>
        <dbReference type="SAM" id="MobiDB-lite"/>
    </source>
</evidence>
<dbReference type="AlphaFoldDB" id="A0AAE8N732"/>
<dbReference type="Pfam" id="PF13015">
    <property type="entry name" value="PRKCSH_1"/>
    <property type="match status" value="1"/>
</dbReference>
<keyword evidence="4" id="KW-1015">Disulfide bond</keyword>
<evidence type="ECO:0000256" key="3">
    <source>
        <dbReference type="ARBA" id="ARBA00022824"/>
    </source>
</evidence>
<name>A0AAE8N732_9PEZI</name>
<comment type="caution">
    <text evidence="8">The sequence shown here is derived from an EMBL/GenBank/DDBJ whole genome shotgun (WGS) entry which is preliminary data.</text>
</comment>
<keyword evidence="3" id="KW-0256">Endoplasmic reticulum</keyword>
<dbReference type="InterPro" id="IPR044865">
    <property type="entry name" value="MRH_dom"/>
</dbReference>
<feature type="coiled-coil region" evidence="5">
    <location>
        <begin position="144"/>
        <end position="263"/>
    </location>
</feature>
<sequence length="545" mass="60637">MPLLGLCHEVLAQIAKYYESKDTFTCISNPSIKIDAAKVNDDSCDCPDGSDEPGTSACANLSPLSPPQPLPGSPSGTTNTSNALPGFWCANKGHIGAYVPFTLVNDGVCDYDLCCDGSEEYSGAGGVKCPNKCAEIGKEWRRVAEQKQKALEKSGAKRNELIRQAKQARRNVETNIVNLRNEVVALEAKRVTLQNKFDEVERLERRKVNRVGASGGKLAELLDLSKNRVDELRETLELVVKQRDEARGKIAELEGILKRFKEEYNPNFNDEGVKQAAKSWENYAARIAGELPPIIDDKEIQDVLVEDDEENGINWKDFEATEEAADADIIYAFEAYLPKFVIDLYYKQLTLLRKWLVDNGMLADTKDGAKESKALASARDALQAAEREISSKKGTLKSEEEDLDKDYGPDDIFRALKGQCIAKDSGEYTYELCWFQKTSQKSKKGHGNTNMGDFARIDREMSDEEERHDGKGLGSGERMVLRYENGQSCWNGPRRRTDVWLACAEKEEIWRVSESEKCVYKMEVGTPAACEPAPAAHGSGGKDEL</sequence>
<dbReference type="Gene3D" id="2.70.130.10">
    <property type="entry name" value="Mannose-6-phosphate receptor binding domain"/>
    <property type="match status" value="1"/>
</dbReference>
<feature type="domain" description="MRH" evidence="7">
    <location>
        <begin position="418"/>
        <end position="532"/>
    </location>
</feature>
<protein>
    <recommendedName>
        <fullName evidence="1">Glucosidase 2 subunit beta</fullName>
    </recommendedName>
</protein>
<evidence type="ECO:0000256" key="2">
    <source>
        <dbReference type="ARBA" id="ARBA00022729"/>
    </source>
</evidence>
<evidence type="ECO:0000256" key="5">
    <source>
        <dbReference type="SAM" id="Coils"/>
    </source>
</evidence>
<dbReference type="Proteomes" id="UP001187682">
    <property type="component" value="Unassembled WGS sequence"/>
</dbReference>
<feature type="coiled-coil region" evidence="5">
    <location>
        <begin position="375"/>
        <end position="402"/>
    </location>
</feature>
<dbReference type="Pfam" id="PF12999">
    <property type="entry name" value="PRKCSH-like"/>
    <property type="match status" value="2"/>
</dbReference>
<keyword evidence="9" id="KW-1185">Reference proteome</keyword>
<dbReference type="EMBL" id="ONZQ02000021">
    <property type="protein sequence ID" value="SPO07475.1"/>
    <property type="molecule type" value="Genomic_DNA"/>
</dbReference>
<gene>
    <name evidence="8" type="ORF">DNG_10169</name>
</gene>
<evidence type="ECO:0000256" key="1">
    <source>
        <dbReference type="ARBA" id="ARBA00022387"/>
    </source>
</evidence>
<proteinExistence type="predicted"/>
<evidence type="ECO:0000259" key="7">
    <source>
        <dbReference type="PROSITE" id="PS51914"/>
    </source>
</evidence>
<dbReference type="InterPro" id="IPR039794">
    <property type="entry name" value="Gtb1-like"/>
</dbReference>
<dbReference type="InterPro" id="IPR036607">
    <property type="entry name" value="PRKCSH"/>
</dbReference>
<dbReference type="InterPro" id="IPR028146">
    <property type="entry name" value="PRKCSH_N"/>
</dbReference>
<evidence type="ECO:0000313" key="8">
    <source>
        <dbReference type="EMBL" id="SPO07475.1"/>
    </source>
</evidence>
<evidence type="ECO:0000256" key="4">
    <source>
        <dbReference type="ARBA" id="ARBA00023157"/>
    </source>
</evidence>
<dbReference type="InterPro" id="IPR009011">
    <property type="entry name" value="Man6P_isomerase_rcpt-bd_dom_sf"/>
</dbReference>
<keyword evidence="5" id="KW-0175">Coiled coil</keyword>
<dbReference type="PROSITE" id="PS51914">
    <property type="entry name" value="MRH"/>
    <property type="match status" value="1"/>
</dbReference>
<evidence type="ECO:0000313" key="9">
    <source>
        <dbReference type="Proteomes" id="UP001187682"/>
    </source>
</evidence>